<sequence length="151" mass="16965">MLALFGSPVKPISPLHITSKKRNIEVSKTSQKTKSMAEEKSVSEEKNQSSEDAVRVLCTREKAKRSDIISLKSIRPSSPTIEEKEETIYVAEPVKGNYVKTTVVLMEGSDSEEDITVEEQIQEKKTVEKGAQIETSTKDMFNPEWRNSGFI</sequence>
<accession>A0A8S3TGK9</accession>
<name>A0A8S3TGK9_MYTED</name>
<proteinExistence type="predicted"/>
<reference evidence="2" key="1">
    <citation type="submission" date="2021-03" db="EMBL/GenBank/DDBJ databases">
        <authorList>
            <person name="Bekaert M."/>
        </authorList>
    </citation>
    <scope>NUCLEOTIDE SEQUENCE</scope>
</reference>
<feature type="compositionally biased region" description="Basic and acidic residues" evidence="1">
    <location>
        <begin position="35"/>
        <end position="53"/>
    </location>
</feature>
<gene>
    <name evidence="2" type="ORF">MEDL_43512</name>
</gene>
<feature type="region of interest" description="Disordered" evidence="1">
    <location>
        <begin position="126"/>
        <end position="151"/>
    </location>
</feature>
<evidence type="ECO:0000313" key="3">
    <source>
        <dbReference type="Proteomes" id="UP000683360"/>
    </source>
</evidence>
<comment type="caution">
    <text evidence="2">The sequence shown here is derived from an EMBL/GenBank/DDBJ whole genome shotgun (WGS) entry which is preliminary data.</text>
</comment>
<dbReference type="AlphaFoldDB" id="A0A8S3TGK9"/>
<evidence type="ECO:0000256" key="1">
    <source>
        <dbReference type="SAM" id="MobiDB-lite"/>
    </source>
</evidence>
<feature type="region of interest" description="Disordered" evidence="1">
    <location>
        <begin position="1"/>
        <end position="53"/>
    </location>
</feature>
<evidence type="ECO:0000313" key="2">
    <source>
        <dbReference type="EMBL" id="CAG2230689.1"/>
    </source>
</evidence>
<dbReference type="OrthoDB" id="10345865at2759"/>
<organism evidence="2 3">
    <name type="scientific">Mytilus edulis</name>
    <name type="common">Blue mussel</name>
    <dbReference type="NCBI Taxonomy" id="6550"/>
    <lineage>
        <taxon>Eukaryota</taxon>
        <taxon>Metazoa</taxon>
        <taxon>Spiralia</taxon>
        <taxon>Lophotrochozoa</taxon>
        <taxon>Mollusca</taxon>
        <taxon>Bivalvia</taxon>
        <taxon>Autobranchia</taxon>
        <taxon>Pteriomorphia</taxon>
        <taxon>Mytilida</taxon>
        <taxon>Mytiloidea</taxon>
        <taxon>Mytilidae</taxon>
        <taxon>Mytilinae</taxon>
        <taxon>Mytilus</taxon>
    </lineage>
</organism>
<protein>
    <submittedName>
        <fullName evidence="2">Uncharacterized protein</fullName>
    </submittedName>
</protein>
<keyword evidence="3" id="KW-1185">Reference proteome</keyword>
<dbReference type="EMBL" id="CAJPWZ010002095">
    <property type="protein sequence ID" value="CAG2230689.1"/>
    <property type="molecule type" value="Genomic_DNA"/>
</dbReference>
<dbReference type="Proteomes" id="UP000683360">
    <property type="component" value="Unassembled WGS sequence"/>
</dbReference>